<sequence>MNIRILKFYWIKFWAYEMMYDYALLPTLMSIQIFPIKI</sequence>
<dbReference type="EMBL" id="BK067788">
    <property type="protein sequence ID" value="DBA51973.1"/>
    <property type="molecule type" value="Genomic_DNA"/>
</dbReference>
<evidence type="ECO:0000313" key="1">
    <source>
        <dbReference type="EMBL" id="DBA51973.1"/>
    </source>
</evidence>
<accession>A0AAT9JFH4</accession>
<reference evidence="1" key="2">
    <citation type="submission" date="2024-03" db="EMBL/GenBank/DDBJ databases">
        <authorList>
            <person name="Ni Y."/>
            <person name="Xu T."/>
            <person name="Yan S."/>
            <person name="Chen L."/>
            <person name="Wang Y."/>
        </authorList>
    </citation>
    <scope>NUCLEOTIDE SEQUENCE</scope>
    <source>
        <strain evidence="1">NTM1</strain>
    </source>
</reference>
<protein>
    <submittedName>
        <fullName evidence="1">ORF15</fullName>
    </submittedName>
</protein>
<proteinExistence type="predicted"/>
<organism evidence="1">
    <name type="scientific">Nitrosopumilaceae spindle-shaped virus</name>
    <dbReference type="NCBI Taxonomy" id="3065433"/>
    <lineage>
        <taxon>Viruses</taxon>
    </lineage>
</organism>
<reference evidence="1" key="1">
    <citation type="journal article" date="2024" name="Environ. Microbiol. Rep.">
        <title>Hiding in plain sight: The discovery of complete genomes of 11 hypothetical spindle-shaped viruses that putatively infect mesophilic ammonia-oxidizing archaea.</title>
        <authorList>
            <person name="Ni Y."/>
            <person name="Xu T."/>
            <person name="Yan S."/>
            <person name="Chen L."/>
            <person name="Wang Y."/>
        </authorList>
    </citation>
    <scope>NUCLEOTIDE SEQUENCE</scope>
    <source>
        <strain evidence="1">NTM1</strain>
    </source>
</reference>
<name>A0AAT9JFH4_9VIRU</name>